<feature type="domain" description="VOC" evidence="2">
    <location>
        <begin position="4"/>
        <end position="122"/>
    </location>
</feature>
<dbReference type="Proteomes" id="UP001300261">
    <property type="component" value="Unassembled WGS sequence"/>
</dbReference>
<dbReference type="Gene3D" id="3.10.180.10">
    <property type="entry name" value="2,3-Dihydroxybiphenyl 1,2-Dioxygenase, domain 1"/>
    <property type="match status" value="1"/>
</dbReference>
<dbReference type="PANTHER" id="PTHR36113">
    <property type="entry name" value="LYASE, PUTATIVE-RELATED-RELATED"/>
    <property type="match status" value="1"/>
</dbReference>
<dbReference type="InterPro" id="IPR051332">
    <property type="entry name" value="Fosfomycin_Res_Enzymes"/>
</dbReference>
<keyword evidence="1" id="KW-0479">Metal-binding</keyword>
<dbReference type="SUPFAM" id="SSF54593">
    <property type="entry name" value="Glyoxalase/Bleomycin resistance protein/Dihydroxybiphenyl dioxygenase"/>
    <property type="match status" value="1"/>
</dbReference>
<dbReference type="InterPro" id="IPR029068">
    <property type="entry name" value="Glyas_Bleomycin-R_OHBP_Dase"/>
</dbReference>
<proteinExistence type="predicted"/>
<evidence type="ECO:0000256" key="1">
    <source>
        <dbReference type="ARBA" id="ARBA00022723"/>
    </source>
</evidence>
<dbReference type="EMBL" id="JAPEVI010000003">
    <property type="protein sequence ID" value="MCX2724991.1"/>
    <property type="molecule type" value="Genomic_DNA"/>
</dbReference>
<evidence type="ECO:0000313" key="3">
    <source>
        <dbReference type="EMBL" id="MCX2724991.1"/>
    </source>
</evidence>
<dbReference type="PANTHER" id="PTHR36113:SF6">
    <property type="entry name" value="FOSFOMYCIN RESISTANCE PROTEIN FOSX"/>
    <property type="match status" value="1"/>
</dbReference>
<dbReference type="InterPro" id="IPR004360">
    <property type="entry name" value="Glyas_Fos-R_dOase_dom"/>
</dbReference>
<dbReference type="InterPro" id="IPR037523">
    <property type="entry name" value="VOC_core"/>
</dbReference>
<dbReference type="PROSITE" id="PS51819">
    <property type="entry name" value="VOC"/>
    <property type="match status" value="1"/>
</dbReference>
<comment type="caution">
    <text evidence="3">The sequence shown here is derived from an EMBL/GenBank/DDBJ whole genome shotgun (WGS) entry which is preliminary data.</text>
</comment>
<dbReference type="NCBIfam" id="NF000222">
    <property type="entry name" value="FosX"/>
    <property type="match status" value="1"/>
</dbReference>
<name>A0ABT3R7E4_9HYPH</name>
<keyword evidence="3" id="KW-0378">Hydrolase</keyword>
<evidence type="ECO:0000259" key="2">
    <source>
        <dbReference type="PROSITE" id="PS51819"/>
    </source>
</evidence>
<evidence type="ECO:0000313" key="4">
    <source>
        <dbReference type="Proteomes" id="UP001300261"/>
    </source>
</evidence>
<dbReference type="Pfam" id="PF00903">
    <property type="entry name" value="Glyoxalase"/>
    <property type="match status" value="1"/>
</dbReference>
<keyword evidence="4" id="KW-1185">Reference proteome</keyword>
<reference evidence="3 4" key="1">
    <citation type="journal article" date="2016" name="Int. J. Syst. Evol. Microbiol.">
        <title>Labrenzia salina sp. nov., isolated from the rhizosphere of the halophyte Arthrocnemum macrostachyum.</title>
        <authorList>
            <person name="Camacho M."/>
            <person name="Redondo-Gomez S."/>
            <person name="Rodriguez-Llorente I."/>
            <person name="Rohde M."/>
            <person name="Sproer C."/>
            <person name="Schumann P."/>
            <person name="Klenk H.P."/>
            <person name="Montero-Calasanz M.D.C."/>
        </authorList>
    </citation>
    <scope>NUCLEOTIDE SEQUENCE [LARGE SCALE GENOMIC DNA]</scope>
    <source>
        <strain evidence="3 4">DSM 29163</strain>
    </source>
</reference>
<dbReference type="InterPro" id="IPR037434">
    <property type="entry name" value="FosX"/>
</dbReference>
<accession>A0ABT3R7E4</accession>
<protein>
    <submittedName>
        <fullName evidence="3">FosX/FosE/FosI family fosfomycin resistance hydrolase</fullName>
    </submittedName>
</protein>
<organism evidence="3 4">
    <name type="scientific">Roseibium salinum</name>
    <dbReference type="NCBI Taxonomy" id="1604349"/>
    <lineage>
        <taxon>Bacteria</taxon>
        <taxon>Pseudomonadati</taxon>
        <taxon>Pseudomonadota</taxon>
        <taxon>Alphaproteobacteria</taxon>
        <taxon>Hyphomicrobiales</taxon>
        <taxon>Stappiaceae</taxon>
        <taxon>Roseibium</taxon>
    </lineage>
</organism>
<dbReference type="CDD" id="cd08364">
    <property type="entry name" value="FosX"/>
    <property type="match status" value="1"/>
</dbReference>
<dbReference type="RefSeq" id="WP_265965446.1">
    <property type="nucleotide sequence ID" value="NZ_JAPEVI010000003.1"/>
</dbReference>
<dbReference type="GO" id="GO:0016787">
    <property type="term" value="F:hydrolase activity"/>
    <property type="evidence" value="ECO:0007669"/>
    <property type="project" value="UniProtKB-KW"/>
</dbReference>
<gene>
    <name evidence="3" type="primary">fosX</name>
    <name evidence="3" type="ORF">ON753_21895</name>
</gene>
<sequence length="142" mass="16435">MSSGLSHITFIVNDLEQTTRLLKDVLKAREVYASGENTFSLSPEKFFLVGDVWIAIMKGEALPGRTYNHVAFKIEDSEFDDRLAAIERLGLEIKPPRPRIEGEGRSIYFYDNDNHLFELHTGTLEMRLENYRQILQERRSAE</sequence>